<feature type="compositionally biased region" description="Basic and acidic residues" evidence="1">
    <location>
        <begin position="69"/>
        <end position="84"/>
    </location>
</feature>
<accession>A0AA88AKN1</accession>
<name>A0AA88AKN1_FICCA</name>
<gene>
    <name evidence="2" type="ORF">TIFTF001_010936</name>
</gene>
<evidence type="ECO:0000313" key="2">
    <source>
        <dbReference type="EMBL" id="GMN41721.1"/>
    </source>
</evidence>
<dbReference type="Proteomes" id="UP001187192">
    <property type="component" value="Unassembled WGS sequence"/>
</dbReference>
<evidence type="ECO:0000256" key="1">
    <source>
        <dbReference type="SAM" id="MobiDB-lite"/>
    </source>
</evidence>
<feature type="compositionally biased region" description="Basic residues" evidence="1">
    <location>
        <begin position="1"/>
        <end position="13"/>
    </location>
</feature>
<proteinExistence type="predicted"/>
<dbReference type="EMBL" id="BTGU01000013">
    <property type="protein sequence ID" value="GMN41721.1"/>
    <property type="molecule type" value="Genomic_DNA"/>
</dbReference>
<organism evidence="2 3">
    <name type="scientific">Ficus carica</name>
    <name type="common">Common fig</name>
    <dbReference type="NCBI Taxonomy" id="3494"/>
    <lineage>
        <taxon>Eukaryota</taxon>
        <taxon>Viridiplantae</taxon>
        <taxon>Streptophyta</taxon>
        <taxon>Embryophyta</taxon>
        <taxon>Tracheophyta</taxon>
        <taxon>Spermatophyta</taxon>
        <taxon>Magnoliopsida</taxon>
        <taxon>eudicotyledons</taxon>
        <taxon>Gunneridae</taxon>
        <taxon>Pentapetalae</taxon>
        <taxon>rosids</taxon>
        <taxon>fabids</taxon>
        <taxon>Rosales</taxon>
        <taxon>Moraceae</taxon>
        <taxon>Ficeae</taxon>
        <taxon>Ficus</taxon>
    </lineage>
</organism>
<feature type="compositionally biased region" description="Basic and acidic residues" evidence="1">
    <location>
        <begin position="14"/>
        <end position="24"/>
    </location>
</feature>
<dbReference type="AlphaFoldDB" id="A0AA88AKN1"/>
<protein>
    <submittedName>
        <fullName evidence="2">Uncharacterized protein</fullName>
    </submittedName>
</protein>
<comment type="caution">
    <text evidence="2">The sequence shown here is derived from an EMBL/GenBank/DDBJ whole genome shotgun (WGS) entry which is preliminary data.</text>
</comment>
<feature type="region of interest" description="Disordered" evidence="1">
    <location>
        <begin position="1"/>
        <end position="31"/>
    </location>
</feature>
<evidence type="ECO:0000313" key="3">
    <source>
        <dbReference type="Proteomes" id="UP001187192"/>
    </source>
</evidence>
<sequence>MFPIRRRSVRRSFRRETQPDRKTDPPASDARVTVLRHRNARSETNRFGDRCGFDLSIIPRSLPFSPEPNRQKEKERETDRQREK</sequence>
<reference evidence="2" key="1">
    <citation type="submission" date="2023-07" db="EMBL/GenBank/DDBJ databases">
        <title>draft genome sequence of fig (Ficus carica).</title>
        <authorList>
            <person name="Takahashi T."/>
            <person name="Nishimura K."/>
        </authorList>
    </citation>
    <scope>NUCLEOTIDE SEQUENCE</scope>
</reference>
<keyword evidence="3" id="KW-1185">Reference proteome</keyword>
<feature type="region of interest" description="Disordered" evidence="1">
    <location>
        <begin position="57"/>
        <end position="84"/>
    </location>
</feature>
<dbReference type="Gramene" id="FCD_00014583-RA">
    <property type="protein sequence ID" value="FCD_00014583-RA:cds"/>
    <property type="gene ID" value="FCD_00014583"/>
</dbReference>